<dbReference type="Ensembl" id="ENSMALT00000008702.1">
    <property type="protein sequence ID" value="ENSMALP00000008523.1"/>
    <property type="gene ID" value="ENSMALG00000006065.1"/>
</dbReference>
<evidence type="ECO:0000313" key="3">
    <source>
        <dbReference type="Ensembl" id="ENSMALP00000008523.1"/>
    </source>
</evidence>
<dbReference type="InterPro" id="IPR018378">
    <property type="entry name" value="C-type_lectin_CS"/>
</dbReference>
<proteinExistence type="predicted"/>
<dbReference type="SMART" id="SM00034">
    <property type="entry name" value="CLECT"/>
    <property type="match status" value="1"/>
</dbReference>
<dbReference type="InterPro" id="IPR016187">
    <property type="entry name" value="CTDL_fold"/>
</dbReference>
<reference evidence="3" key="1">
    <citation type="submission" date="2025-08" db="UniProtKB">
        <authorList>
            <consortium name="Ensembl"/>
        </authorList>
    </citation>
    <scope>IDENTIFICATION</scope>
</reference>
<evidence type="ECO:0000259" key="2">
    <source>
        <dbReference type="PROSITE" id="PS50041"/>
    </source>
</evidence>
<dbReference type="Gene3D" id="3.10.100.10">
    <property type="entry name" value="Mannose-Binding Protein A, subunit A"/>
    <property type="match status" value="1"/>
</dbReference>
<accession>A0A3Q3ITG4</accession>
<dbReference type="InterPro" id="IPR016186">
    <property type="entry name" value="C-type_lectin-like/link_sf"/>
</dbReference>
<dbReference type="PROSITE" id="PS50041">
    <property type="entry name" value="C_TYPE_LECTIN_2"/>
    <property type="match status" value="1"/>
</dbReference>
<reference evidence="3" key="2">
    <citation type="submission" date="2025-09" db="UniProtKB">
        <authorList>
            <consortium name="Ensembl"/>
        </authorList>
    </citation>
    <scope>IDENTIFICATION</scope>
</reference>
<keyword evidence="4" id="KW-1185">Reference proteome</keyword>
<dbReference type="Proteomes" id="UP000261600">
    <property type="component" value="Unplaced"/>
</dbReference>
<evidence type="ECO:0000256" key="1">
    <source>
        <dbReference type="ARBA" id="ARBA00023157"/>
    </source>
</evidence>
<dbReference type="PANTHER" id="PTHR45784:SF3">
    <property type="entry name" value="C-TYPE LECTIN DOMAIN FAMILY 4 MEMBER K-LIKE-RELATED"/>
    <property type="match status" value="1"/>
</dbReference>
<dbReference type="Pfam" id="PF00059">
    <property type="entry name" value="Lectin_C"/>
    <property type="match status" value="1"/>
</dbReference>
<dbReference type="PROSITE" id="PS00615">
    <property type="entry name" value="C_TYPE_LECTIN_1"/>
    <property type="match status" value="1"/>
</dbReference>
<dbReference type="InterPro" id="IPR001304">
    <property type="entry name" value="C-type_lectin-like"/>
</dbReference>
<dbReference type="SUPFAM" id="SSF56436">
    <property type="entry name" value="C-type lectin-like"/>
    <property type="match status" value="1"/>
</dbReference>
<name>A0A3Q3ITG4_MONAL</name>
<protein>
    <recommendedName>
        <fullName evidence="2">C-type lectin domain-containing protein</fullName>
    </recommendedName>
</protein>
<dbReference type="AlphaFoldDB" id="A0A3Q3ITG4"/>
<dbReference type="PANTHER" id="PTHR45784">
    <property type="entry name" value="C-TYPE LECTIN DOMAIN FAMILY 20 MEMBER A-RELATED"/>
    <property type="match status" value="1"/>
</dbReference>
<sequence>MFLPLKLSPPQASRSNLCFKDSRCHVLSMWVVLTSIRVVGHCVVTWMKRYKMARINQLCYLSFSETAQNKKTYMFISSPLTWADAQSYCRQHYTDLATIESSAENSALYSTIPNGVNVWIGLYRNAWTWSDNSSSVFRNWKSGQPDNSNLNEYCVSEDSQHQWYDDNCQNQYAFICHEEDVSPLIQEASSVLFNWCPVSVSIITCI</sequence>
<keyword evidence="1" id="KW-1015">Disulfide bond</keyword>
<feature type="domain" description="C-type lectin" evidence="2">
    <location>
        <begin position="68"/>
        <end position="177"/>
    </location>
</feature>
<organism evidence="3 4">
    <name type="scientific">Monopterus albus</name>
    <name type="common">Swamp eel</name>
    <dbReference type="NCBI Taxonomy" id="43700"/>
    <lineage>
        <taxon>Eukaryota</taxon>
        <taxon>Metazoa</taxon>
        <taxon>Chordata</taxon>
        <taxon>Craniata</taxon>
        <taxon>Vertebrata</taxon>
        <taxon>Euteleostomi</taxon>
        <taxon>Actinopterygii</taxon>
        <taxon>Neopterygii</taxon>
        <taxon>Teleostei</taxon>
        <taxon>Neoteleostei</taxon>
        <taxon>Acanthomorphata</taxon>
        <taxon>Anabantaria</taxon>
        <taxon>Synbranchiformes</taxon>
        <taxon>Synbranchidae</taxon>
        <taxon>Monopterus</taxon>
    </lineage>
</organism>
<evidence type="ECO:0000313" key="4">
    <source>
        <dbReference type="Proteomes" id="UP000261600"/>
    </source>
</evidence>